<dbReference type="RefSeq" id="WP_393014690.1">
    <property type="nucleotide sequence ID" value="NZ_JAZAQF010000086.1"/>
</dbReference>
<evidence type="ECO:0000313" key="5">
    <source>
        <dbReference type="Proteomes" id="UP001604335"/>
    </source>
</evidence>
<evidence type="ECO:0000256" key="1">
    <source>
        <dbReference type="ARBA" id="ARBA00043967"/>
    </source>
</evidence>
<dbReference type="InterPro" id="IPR055346">
    <property type="entry name" value="Fe-S_cluster_assembly_SufBD"/>
</dbReference>
<evidence type="ECO:0000259" key="3">
    <source>
        <dbReference type="Pfam" id="PF19295"/>
    </source>
</evidence>
<name>A0ABW7CFZ0_9CYAN</name>
<dbReference type="PANTHER" id="PTHR43575">
    <property type="entry name" value="PROTEIN ABCI7, CHLOROPLASTIC"/>
    <property type="match status" value="1"/>
</dbReference>
<comment type="caution">
    <text evidence="4">The sequence shown here is derived from an EMBL/GenBank/DDBJ whole genome shotgun (WGS) entry which is preliminary data.</text>
</comment>
<dbReference type="InterPro" id="IPR000825">
    <property type="entry name" value="SUF_FeS_clus_asmbl_SufBD_core"/>
</dbReference>
<dbReference type="PANTHER" id="PTHR43575:SF1">
    <property type="entry name" value="PROTEIN ABCI7, CHLOROPLASTIC"/>
    <property type="match status" value="1"/>
</dbReference>
<evidence type="ECO:0000259" key="2">
    <source>
        <dbReference type="Pfam" id="PF01458"/>
    </source>
</evidence>
<reference evidence="5" key="1">
    <citation type="journal article" date="2024" name="Algal Res.">
        <title>Biochemical, toxicological and genomic investigation of a high-biomass producing Limnothrix strain isolated from Italian shallow drinking water reservoir.</title>
        <authorList>
            <person name="Simonazzi M."/>
            <person name="Shishido T.K."/>
            <person name="Delbaje E."/>
            <person name="Wahlsten M."/>
            <person name="Fewer D.P."/>
            <person name="Sivonen K."/>
            <person name="Pezzolesi L."/>
            <person name="Pistocchi R."/>
        </authorList>
    </citation>
    <scope>NUCLEOTIDE SEQUENCE [LARGE SCALE GENOMIC DNA]</scope>
    <source>
        <strain evidence="5">LRLZ20PSL1</strain>
    </source>
</reference>
<proteinExistence type="inferred from homology"/>
<feature type="domain" description="SUF system FeS cluster assembly SufBD core" evidence="2">
    <location>
        <begin position="202"/>
        <end position="434"/>
    </location>
</feature>
<dbReference type="Pfam" id="PF01458">
    <property type="entry name" value="SUFBD_core"/>
    <property type="match status" value="1"/>
</dbReference>
<dbReference type="SUPFAM" id="SSF101960">
    <property type="entry name" value="Stabilizer of iron transporter SufD"/>
    <property type="match status" value="1"/>
</dbReference>
<keyword evidence="5" id="KW-1185">Reference proteome</keyword>
<dbReference type="NCBIfam" id="TIGR01981">
    <property type="entry name" value="sufD"/>
    <property type="match status" value="1"/>
</dbReference>
<comment type="similarity">
    <text evidence="1">Belongs to the iron-sulfur cluster assembly SufBD family.</text>
</comment>
<accession>A0ABW7CFZ0</accession>
<dbReference type="InterPro" id="IPR011542">
    <property type="entry name" value="SUF_FeS_clus_asmbl_SufD"/>
</dbReference>
<dbReference type="Proteomes" id="UP001604335">
    <property type="component" value="Unassembled WGS sequence"/>
</dbReference>
<dbReference type="InterPro" id="IPR045595">
    <property type="entry name" value="SufBD_N"/>
</dbReference>
<dbReference type="InterPro" id="IPR037284">
    <property type="entry name" value="SUF_FeS_clus_asmbl_SufBD_sf"/>
</dbReference>
<evidence type="ECO:0000313" key="4">
    <source>
        <dbReference type="EMBL" id="MFG3819020.1"/>
    </source>
</evidence>
<dbReference type="EMBL" id="JAZAQF010000086">
    <property type="protein sequence ID" value="MFG3819020.1"/>
    <property type="molecule type" value="Genomic_DNA"/>
</dbReference>
<feature type="domain" description="SUF system FeS cluster assembly SufBD N-terminal" evidence="3">
    <location>
        <begin position="39"/>
        <end position="196"/>
    </location>
</feature>
<dbReference type="Pfam" id="PF19295">
    <property type="entry name" value="SufBD_N"/>
    <property type="match status" value="1"/>
</dbReference>
<organism evidence="4 5">
    <name type="scientific">Limnothrix redekei LRLZ20PSL1</name>
    <dbReference type="NCBI Taxonomy" id="3112953"/>
    <lineage>
        <taxon>Bacteria</taxon>
        <taxon>Bacillati</taxon>
        <taxon>Cyanobacteriota</taxon>
        <taxon>Cyanophyceae</taxon>
        <taxon>Pseudanabaenales</taxon>
        <taxon>Pseudanabaenaceae</taxon>
        <taxon>Limnothrix</taxon>
    </lineage>
</organism>
<gene>
    <name evidence="4" type="primary">sufD</name>
    <name evidence="4" type="ORF">VPK24_15365</name>
</gene>
<protein>
    <submittedName>
        <fullName evidence="4">Fe-S cluster assembly protein SufD</fullName>
    </submittedName>
</protein>
<sequence length="465" mass="49751">MGVDLSGLTDLNKADLDALTANSTPGDRAPSKAAQRSTYYAGLLATVTAATPATDWELVQRLRSQAQAVAQEMALPSTRDEDWRFTDLSPMLAIAFRAPELTTLEREAIAAFAIPEASVRVVVVNGRFAPELSNLAGLPDGVTIGSLAAVTDRERLASHLGQQGSQDAFSVLNTAGLNDGVVIELERRVQVAKPIHLLYVATADQPAISQPRCLVLAKAGDSHCTLIEDYVAIGQGGYCTNSVMEVVLGNCATLHHVRLQREGEQAIHIGKTAISQDWNSHYTLTTISQGASIARHSIDIAQTGPGTETILNGLSVATGEQLTDTHSSLVLSHPHGTADQLHKCIADDRGHTVFNGRVFVDHDAQQTNAAQLNRNLLLSPKARVDTKPQLEIIADDVKCSHGSTVSQLEETELFYCRSRGLDLATARSLLLDGFAGEILDRLPIASLRSTLARQIAQRINPGSAS</sequence>